<protein>
    <submittedName>
        <fullName evidence="1">Uncharacterized protein</fullName>
    </submittedName>
</protein>
<dbReference type="Gene3D" id="3.30.420.150">
    <property type="entry name" value="Exopolyphosphatase. Domain 2"/>
    <property type="match status" value="1"/>
</dbReference>
<evidence type="ECO:0000313" key="2">
    <source>
        <dbReference type="Proteomes" id="UP000198280"/>
    </source>
</evidence>
<dbReference type="AlphaFoldDB" id="A0A239MQS4"/>
<name>A0A239MQS4_9ACTN</name>
<dbReference type="Proteomes" id="UP000198280">
    <property type="component" value="Unassembled WGS sequence"/>
</dbReference>
<evidence type="ECO:0000313" key="1">
    <source>
        <dbReference type="EMBL" id="SNT44830.1"/>
    </source>
</evidence>
<accession>A0A239MQS4</accession>
<organism evidence="1 2">
    <name type="scientific">Actinacidiphila glaucinigra</name>
    <dbReference type="NCBI Taxonomy" id="235986"/>
    <lineage>
        <taxon>Bacteria</taxon>
        <taxon>Bacillati</taxon>
        <taxon>Actinomycetota</taxon>
        <taxon>Actinomycetes</taxon>
        <taxon>Kitasatosporales</taxon>
        <taxon>Streptomycetaceae</taxon>
        <taxon>Actinacidiphila</taxon>
    </lineage>
</organism>
<sequence>MICSGQGGRTIRAVRWVKRPRVRLQRAAIPVMHPGRVDVIGARALVLLRIMERTGAREIVVLRARHP</sequence>
<reference evidence="1 2" key="1">
    <citation type="submission" date="2017-06" db="EMBL/GenBank/DDBJ databases">
        <authorList>
            <person name="Kim H.J."/>
            <person name="Triplett B.A."/>
        </authorList>
    </citation>
    <scope>NUCLEOTIDE SEQUENCE [LARGE SCALE GENOMIC DNA]</scope>
    <source>
        <strain evidence="1 2">CGMCC 4.1858</strain>
    </source>
</reference>
<proteinExistence type="predicted"/>
<gene>
    <name evidence="1" type="ORF">SAMN05216252_12663</name>
</gene>
<keyword evidence="2" id="KW-1185">Reference proteome</keyword>
<dbReference type="EMBL" id="FZOF01000026">
    <property type="protein sequence ID" value="SNT44830.1"/>
    <property type="molecule type" value="Genomic_DNA"/>
</dbReference>